<evidence type="ECO:0000313" key="3">
    <source>
        <dbReference type="Proteomes" id="UP001361570"/>
    </source>
</evidence>
<proteinExistence type="predicted"/>
<sequence>MRAAPLTAVLLTGLLALSACSGPADGEQASGTEPTAGQALTAVPTAATTLVADTDPVAGAGSASRALYTSSPVVVVAPDAEPLPGDAVDAAEQLGVPLLLLGADAAPVVGELDRLGAERVVVAEGAVTEDGVLGDREVTGTGDELPAVSAPEPLTDVVVLDSGAAGTAAGAVTARAAGATVVDTAGQTDPRASADVVDALSGVQPAAVVALGADFSGVEGLDWKTTTAASGTQLPGGGQLLFPEHFLVALYGSPDGPALGVLGEQGLDASIARAGEFAAPYADLLPDRTVVPTFEIIVTVASASAGPDGNYSSEADPAALRPYVEAAGAAGLYVVLDLQPGRTDFLTQAQQYQSLLELPYVGLALDPEWRLGPDEVHLRQIGSVGVDEVNQVVTWLADLTRANALPQKLLVLHQFRLSMITDRERLDTSRDELAVMVHVDGQGSQPAKQGTWNALHQGAPAPLYWGWKNFIDEDQPMLTPAETVAQAQPLPELVTYQ</sequence>
<gene>
    <name evidence="2" type="ORF">TEK04_19250</name>
</gene>
<organism evidence="2 3">
    <name type="scientific">Klenkia sesuvii</name>
    <dbReference type="NCBI Taxonomy" id="3103137"/>
    <lineage>
        <taxon>Bacteria</taxon>
        <taxon>Bacillati</taxon>
        <taxon>Actinomycetota</taxon>
        <taxon>Actinomycetes</taxon>
        <taxon>Geodermatophilales</taxon>
        <taxon>Geodermatophilaceae</taxon>
        <taxon>Klenkia</taxon>
    </lineage>
</organism>
<dbReference type="PROSITE" id="PS51257">
    <property type="entry name" value="PROKAR_LIPOPROTEIN"/>
    <property type="match status" value="1"/>
</dbReference>
<feature type="signal peptide" evidence="1">
    <location>
        <begin position="1"/>
        <end position="21"/>
    </location>
</feature>
<name>A0ABU8DYU8_9ACTN</name>
<evidence type="ECO:0000313" key="2">
    <source>
        <dbReference type="EMBL" id="MEI4273863.1"/>
    </source>
</evidence>
<reference evidence="2 3" key="1">
    <citation type="submission" date="2024-03" db="EMBL/GenBank/DDBJ databases">
        <title>Draft genome sequence of Klenkia sp. LSe6-5.</title>
        <authorList>
            <person name="Duangmal K."/>
            <person name="Chantavorakit T."/>
        </authorList>
    </citation>
    <scope>NUCLEOTIDE SEQUENCE [LARGE SCALE GENOMIC DNA]</scope>
    <source>
        <strain evidence="2 3">LSe6-5</strain>
    </source>
</reference>
<evidence type="ECO:0008006" key="4">
    <source>
        <dbReference type="Google" id="ProtNLM"/>
    </source>
</evidence>
<feature type="chain" id="PRO_5045845190" description="Cell wall binding repeat 2" evidence="1">
    <location>
        <begin position="22"/>
        <end position="497"/>
    </location>
</feature>
<keyword evidence="3" id="KW-1185">Reference proteome</keyword>
<keyword evidence="1" id="KW-0732">Signal</keyword>
<dbReference type="RefSeq" id="WP_336405979.1">
    <property type="nucleotide sequence ID" value="NZ_JBAPLU010000028.1"/>
</dbReference>
<protein>
    <recommendedName>
        <fullName evidence="4">Cell wall binding repeat 2</fullName>
    </recommendedName>
</protein>
<dbReference type="Proteomes" id="UP001361570">
    <property type="component" value="Unassembled WGS sequence"/>
</dbReference>
<evidence type="ECO:0000256" key="1">
    <source>
        <dbReference type="SAM" id="SignalP"/>
    </source>
</evidence>
<comment type="caution">
    <text evidence="2">The sequence shown here is derived from an EMBL/GenBank/DDBJ whole genome shotgun (WGS) entry which is preliminary data.</text>
</comment>
<accession>A0ABU8DYU8</accession>
<dbReference type="EMBL" id="JBAPLU010000028">
    <property type="protein sequence ID" value="MEI4273863.1"/>
    <property type="molecule type" value="Genomic_DNA"/>
</dbReference>